<dbReference type="PANTHER" id="PTHR45749:SF23">
    <property type="entry name" value="ZINC FINGER MYM-TYPE PROTEIN 1-LIKE"/>
    <property type="match status" value="1"/>
</dbReference>
<protein>
    <recommendedName>
        <fullName evidence="1">HAT C-terminal dimerisation domain-containing protein</fullName>
    </recommendedName>
</protein>
<evidence type="ECO:0000259" key="1">
    <source>
        <dbReference type="Pfam" id="PF05699"/>
    </source>
</evidence>
<feature type="domain" description="HAT C-terminal dimerisation" evidence="1">
    <location>
        <begin position="541"/>
        <end position="611"/>
    </location>
</feature>
<dbReference type="STRING" id="51511.ENSCSAVP00000006111"/>
<dbReference type="InterPro" id="IPR008906">
    <property type="entry name" value="HATC_C_dom"/>
</dbReference>
<dbReference type="Ensembl" id="ENSCSAVT00000006189.1">
    <property type="protein sequence ID" value="ENSCSAVP00000006111.1"/>
    <property type="gene ID" value="ENSCSAVG00000003652.1"/>
</dbReference>
<dbReference type="GeneTree" id="ENSGT00940000154356"/>
<evidence type="ECO:0000313" key="2">
    <source>
        <dbReference type="Ensembl" id="ENSCSAVP00000006111.1"/>
    </source>
</evidence>
<dbReference type="PANTHER" id="PTHR45749">
    <property type="match status" value="1"/>
</dbReference>
<organism evidence="2 3">
    <name type="scientific">Ciona savignyi</name>
    <name type="common">Pacific transparent sea squirt</name>
    <dbReference type="NCBI Taxonomy" id="51511"/>
    <lineage>
        <taxon>Eukaryota</taxon>
        <taxon>Metazoa</taxon>
        <taxon>Chordata</taxon>
        <taxon>Tunicata</taxon>
        <taxon>Ascidiacea</taxon>
        <taxon>Phlebobranchia</taxon>
        <taxon>Cionidae</taxon>
        <taxon>Ciona</taxon>
    </lineage>
</organism>
<dbReference type="AlphaFoldDB" id="H2YLA9"/>
<name>H2YLA9_CIOSA</name>
<keyword evidence="3" id="KW-1185">Reference proteome</keyword>
<dbReference type="Pfam" id="PF05699">
    <property type="entry name" value="Dimer_Tnp_hAT"/>
    <property type="match status" value="1"/>
</dbReference>
<dbReference type="FunCoup" id="H2YLA9">
    <property type="interactions" value="3"/>
</dbReference>
<reference evidence="2" key="2">
    <citation type="submission" date="2025-08" db="UniProtKB">
        <authorList>
            <consortium name="Ensembl"/>
        </authorList>
    </citation>
    <scope>IDENTIFICATION</scope>
</reference>
<dbReference type="InParanoid" id="H2YLA9"/>
<dbReference type="Proteomes" id="UP000007875">
    <property type="component" value="Unassembled WGS sequence"/>
</dbReference>
<proteinExistence type="predicted"/>
<dbReference type="HOGENOM" id="CLU_006175_4_3_1"/>
<dbReference type="eggNOG" id="ENOG502QV0C">
    <property type="taxonomic scope" value="Eukaryota"/>
</dbReference>
<dbReference type="InterPro" id="IPR012337">
    <property type="entry name" value="RNaseH-like_sf"/>
</dbReference>
<dbReference type="GO" id="GO:0046983">
    <property type="term" value="F:protein dimerization activity"/>
    <property type="evidence" value="ECO:0007669"/>
    <property type="project" value="InterPro"/>
</dbReference>
<dbReference type="SUPFAM" id="SSF53098">
    <property type="entry name" value="Ribonuclease H-like"/>
    <property type="match status" value="1"/>
</dbReference>
<sequence>ISDDLNFWPQKISENLRNYWIQRGSSSCQHKNHGFKESVVQLEKESQRRYCSIALFQRVHARTGEQVDRTWLCYSKTSGRVYCFVCKLMSSTVSKLTSGLNKWKHAHEILMNHENSKQHLDAMAALCARKSSSQIDSDLVKQYEGEVQYWQELLRRLVSVVKFLCVRGLAFRGNNELIGSSNNGNYLGILELLSHASYLSSTICEELIELMGQKVLCVIIDEIKTAKYFSMSVDSTPDIMHVDQLTVVIRYVLQSGPFLEENGINIQNCRGQSYDNASNISGKYKGVQAIIRERCSVAYYIPCTAHSLNLIGKCAAECCPNAVEFFNLLQNLYSWFVSSTHRWQVHRKHLRGLPVTKALSDTRWSARYDAVRALNKGYHENMSALEELQSDENQPRDSRLVAEGFLKKLQQLERSEFEYYEDKGIAKSVVKVYKETSKREKTRKRQFDEGCSKETIFSPRERFRSVQHRLHSYMHIQNKFGFLSNICELSKDDIRHAAIQLMETYVNDFEDCFPSEMIHFSEFYKTVSGQEKKKTRNSSTEIEMLLLLNENMCSHIFPNVHIALRIYLCMAPSNCCGERSFSKLKRIKNEARNSMGQERLNFLSLMSIENDVVDSLFFTDLIRDFALRKARK</sequence>
<reference evidence="2" key="3">
    <citation type="submission" date="2025-09" db="UniProtKB">
        <authorList>
            <consortium name="Ensembl"/>
        </authorList>
    </citation>
    <scope>IDENTIFICATION</scope>
</reference>
<accession>H2YLA9</accession>
<evidence type="ECO:0000313" key="3">
    <source>
        <dbReference type="Proteomes" id="UP000007875"/>
    </source>
</evidence>
<reference evidence="3" key="1">
    <citation type="submission" date="2003-08" db="EMBL/GenBank/DDBJ databases">
        <authorList>
            <person name="Birren B."/>
            <person name="Nusbaum C."/>
            <person name="Abebe A."/>
            <person name="Abouelleil A."/>
            <person name="Adekoya E."/>
            <person name="Ait-zahra M."/>
            <person name="Allen N."/>
            <person name="Allen T."/>
            <person name="An P."/>
            <person name="Anderson M."/>
            <person name="Anderson S."/>
            <person name="Arachchi H."/>
            <person name="Armbruster J."/>
            <person name="Bachantsang P."/>
            <person name="Baldwin J."/>
            <person name="Barry A."/>
            <person name="Bayul T."/>
            <person name="Blitshsteyn B."/>
            <person name="Bloom T."/>
            <person name="Blye J."/>
            <person name="Boguslavskiy L."/>
            <person name="Borowsky M."/>
            <person name="Boukhgalter B."/>
            <person name="Brunache A."/>
            <person name="Butler J."/>
            <person name="Calixte N."/>
            <person name="Calvo S."/>
            <person name="Camarata J."/>
            <person name="Campo K."/>
            <person name="Chang J."/>
            <person name="Cheshatsang Y."/>
            <person name="Citroen M."/>
            <person name="Collymore A."/>
            <person name="Considine T."/>
            <person name="Cook A."/>
            <person name="Cooke P."/>
            <person name="Corum B."/>
            <person name="Cuomo C."/>
            <person name="David R."/>
            <person name="Dawoe T."/>
            <person name="Degray S."/>
            <person name="Dodge S."/>
            <person name="Dooley K."/>
            <person name="Dorje P."/>
            <person name="Dorjee K."/>
            <person name="Dorris L."/>
            <person name="Duffey N."/>
            <person name="Dupes A."/>
            <person name="Elkins T."/>
            <person name="Engels R."/>
            <person name="Erickson J."/>
            <person name="Farina A."/>
            <person name="Faro S."/>
            <person name="Ferreira P."/>
            <person name="Fischer H."/>
            <person name="Fitzgerald M."/>
            <person name="Foley K."/>
            <person name="Gage D."/>
            <person name="Galagan J."/>
            <person name="Gearin G."/>
            <person name="Gnerre S."/>
            <person name="Gnirke A."/>
            <person name="Goyette A."/>
            <person name="Graham J."/>
            <person name="Grandbois E."/>
            <person name="Gyaltsen K."/>
            <person name="Hafez N."/>
            <person name="Hagopian D."/>
            <person name="Hagos B."/>
            <person name="Hall J."/>
            <person name="Hatcher B."/>
            <person name="Heller A."/>
            <person name="Higgins H."/>
            <person name="Honan T."/>
            <person name="Horn A."/>
            <person name="Houde N."/>
            <person name="Hughes L."/>
            <person name="Hulme W."/>
            <person name="Husby E."/>
            <person name="Iliev I."/>
            <person name="Jaffe D."/>
            <person name="Jones C."/>
            <person name="Kamal M."/>
            <person name="Kamat A."/>
            <person name="Kamvysselis M."/>
            <person name="Karlsson E."/>
            <person name="Kells C."/>
            <person name="Kieu A."/>
            <person name="Kisner P."/>
            <person name="Kodira C."/>
            <person name="Kulbokas E."/>
            <person name="Labutti K."/>
            <person name="Lama D."/>
            <person name="Landers T."/>
            <person name="Leger J."/>
            <person name="Levine S."/>
            <person name="Lewis D."/>
            <person name="Lewis T."/>
            <person name="Lindblad-toh K."/>
            <person name="Liu X."/>
            <person name="Lokyitsang T."/>
            <person name="Lokyitsang Y."/>
            <person name="Lucien O."/>
            <person name="Lui A."/>
            <person name="Ma L.J."/>
            <person name="Mabbitt R."/>
            <person name="Macdonald J."/>
            <person name="Maclean C."/>
            <person name="Major J."/>
            <person name="Manning J."/>
            <person name="Marabella R."/>
            <person name="Maru K."/>
            <person name="Matthews C."/>
            <person name="Mauceli E."/>
            <person name="Mccarthy M."/>
            <person name="Mcdonough S."/>
            <person name="Mcghee T."/>
            <person name="Meldrim J."/>
            <person name="Meneus L."/>
            <person name="Mesirov J."/>
            <person name="Mihalev A."/>
            <person name="Mihova T."/>
            <person name="Mikkelsen T."/>
            <person name="Mlenga V."/>
            <person name="Moru K."/>
            <person name="Mozes J."/>
            <person name="Mulrain L."/>
            <person name="Munson G."/>
            <person name="Naylor J."/>
            <person name="Newes C."/>
            <person name="Nguyen C."/>
            <person name="Nguyen N."/>
            <person name="Nguyen T."/>
            <person name="Nicol R."/>
            <person name="Nielsen C."/>
            <person name="Nizzari M."/>
            <person name="Norbu C."/>
            <person name="Norbu N."/>
            <person name="O'donnell P."/>
            <person name="Okoawo O."/>
            <person name="O'leary S."/>
            <person name="Omotosho B."/>
            <person name="O'neill K."/>
            <person name="Osman S."/>
            <person name="Parker S."/>
            <person name="Perrin D."/>
            <person name="Phunkhang P."/>
            <person name="Piqani B."/>
            <person name="Purcell S."/>
            <person name="Rachupka T."/>
            <person name="Ramasamy U."/>
            <person name="Rameau R."/>
            <person name="Ray V."/>
            <person name="Raymond C."/>
            <person name="Retta R."/>
            <person name="Richardson S."/>
            <person name="Rise C."/>
            <person name="Rodriguez J."/>
            <person name="Rogers J."/>
            <person name="Rogov P."/>
            <person name="Rutman M."/>
            <person name="Schupbach R."/>
            <person name="Seaman C."/>
            <person name="Settipalli S."/>
            <person name="Sharpe T."/>
            <person name="Sheridan J."/>
            <person name="Sherpa N."/>
            <person name="Shi J."/>
            <person name="Smirnov S."/>
            <person name="Smith C."/>
            <person name="Sougnez C."/>
            <person name="Spencer B."/>
            <person name="Stalker J."/>
            <person name="Stange-thomann N."/>
            <person name="Stavropoulos S."/>
            <person name="Stetson K."/>
            <person name="Stone C."/>
            <person name="Stone S."/>
            <person name="Stubbs M."/>
            <person name="Talamas J."/>
            <person name="Tchuinga P."/>
            <person name="Tenzing P."/>
            <person name="Tesfaye S."/>
            <person name="Theodore J."/>
            <person name="Thoulutsang Y."/>
            <person name="Topham K."/>
            <person name="Towey S."/>
            <person name="Tsamla T."/>
            <person name="Tsomo N."/>
            <person name="Vallee D."/>
            <person name="Vassiliev H."/>
            <person name="Venkataraman V."/>
            <person name="Vinson J."/>
            <person name="Vo A."/>
            <person name="Wade C."/>
            <person name="Wang S."/>
            <person name="Wangchuk T."/>
            <person name="Wangdi T."/>
            <person name="Whittaker C."/>
            <person name="Wilkinson J."/>
            <person name="Wu Y."/>
            <person name="Wyman D."/>
            <person name="Yadav S."/>
            <person name="Yang S."/>
            <person name="Yang X."/>
            <person name="Yeager S."/>
            <person name="Yee E."/>
            <person name="Young G."/>
            <person name="Zainoun J."/>
            <person name="Zembeck L."/>
            <person name="Zimmer A."/>
            <person name="Zody M."/>
            <person name="Lander E."/>
        </authorList>
    </citation>
    <scope>NUCLEOTIDE SEQUENCE [LARGE SCALE GENOMIC DNA]</scope>
</reference>